<comment type="caution">
    <text evidence="1">The sequence shown here is derived from an EMBL/GenBank/DDBJ whole genome shotgun (WGS) entry which is preliminary data.</text>
</comment>
<proteinExistence type="predicted"/>
<dbReference type="Proteomes" id="UP001418222">
    <property type="component" value="Unassembled WGS sequence"/>
</dbReference>
<accession>A0AAP0GAY0</accession>
<dbReference type="EMBL" id="JBBWWQ010000004">
    <property type="protein sequence ID" value="KAK8948753.1"/>
    <property type="molecule type" value="Genomic_DNA"/>
</dbReference>
<dbReference type="AlphaFoldDB" id="A0AAP0GAY0"/>
<name>A0AAP0GAY0_9ASPA</name>
<gene>
    <name evidence="1" type="ORF">KSP39_PZI005880</name>
</gene>
<protein>
    <submittedName>
        <fullName evidence="1">Uncharacterized protein</fullName>
    </submittedName>
</protein>
<reference evidence="1 2" key="1">
    <citation type="journal article" date="2022" name="Nat. Plants">
        <title>Genomes of leafy and leafless Platanthera orchids illuminate the evolution of mycoheterotrophy.</title>
        <authorList>
            <person name="Li M.H."/>
            <person name="Liu K.W."/>
            <person name="Li Z."/>
            <person name="Lu H.C."/>
            <person name="Ye Q.L."/>
            <person name="Zhang D."/>
            <person name="Wang J.Y."/>
            <person name="Li Y.F."/>
            <person name="Zhong Z.M."/>
            <person name="Liu X."/>
            <person name="Yu X."/>
            <person name="Liu D.K."/>
            <person name="Tu X.D."/>
            <person name="Liu B."/>
            <person name="Hao Y."/>
            <person name="Liao X.Y."/>
            <person name="Jiang Y.T."/>
            <person name="Sun W.H."/>
            <person name="Chen J."/>
            <person name="Chen Y.Q."/>
            <person name="Ai Y."/>
            <person name="Zhai J.W."/>
            <person name="Wu S.S."/>
            <person name="Zhou Z."/>
            <person name="Hsiao Y.Y."/>
            <person name="Wu W.L."/>
            <person name="Chen Y.Y."/>
            <person name="Lin Y.F."/>
            <person name="Hsu J.L."/>
            <person name="Li C.Y."/>
            <person name="Wang Z.W."/>
            <person name="Zhao X."/>
            <person name="Zhong W.Y."/>
            <person name="Ma X.K."/>
            <person name="Ma L."/>
            <person name="Huang J."/>
            <person name="Chen G.Z."/>
            <person name="Huang M.Z."/>
            <person name="Huang L."/>
            <person name="Peng D.H."/>
            <person name="Luo Y.B."/>
            <person name="Zou S.Q."/>
            <person name="Chen S.P."/>
            <person name="Lan S."/>
            <person name="Tsai W.C."/>
            <person name="Van de Peer Y."/>
            <person name="Liu Z.J."/>
        </authorList>
    </citation>
    <scope>NUCLEOTIDE SEQUENCE [LARGE SCALE GENOMIC DNA]</scope>
    <source>
        <strain evidence="1">Lor287</strain>
    </source>
</reference>
<organism evidence="1 2">
    <name type="scientific">Platanthera zijinensis</name>
    <dbReference type="NCBI Taxonomy" id="2320716"/>
    <lineage>
        <taxon>Eukaryota</taxon>
        <taxon>Viridiplantae</taxon>
        <taxon>Streptophyta</taxon>
        <taxon>Embryophyta</taxon>
        <taxon>Tracheophyta</taxon>
        <taxon>Spermatophyta</taxon>
        <taxon>Magnoliopsida</taxon>
        <taxon>Liliopsida</taxon>
        <taxon>Asparagales</taxon>
        <taxon>Orchidaceae</taxon>
        <taxon>Orchidoideae</taxon>
        <taxon>Orchideae</taxon>
        <taxon>Orchidinae</taxon>
        <taxon>Platanthera</taxon>
    </lineage>
</organism>
<evidence type="ECO:0000313" key="1">
    <source>
        <dbReference type="EMBL" id="KAK8948753.1"/>
    </source>
</evidence>
<keyword evidence="2" id="KW-1185">Reference proteome</keyword>
<evidence type="ECO:0000313" key="2">
    <source>
        <dbReference type="Proteomes" id="UP001418222"/>
    </source>
</evidence>
<sequence length="87" mass="10148">MSRYFFLHTTICFSYRRIRRDVNRQPYLETEISGYWPGQILPSTPSLDPNPIPGEKLLTKALVRRIFAFLQPLITSELPLSRIKKGP</sequence>